<organism evidence="3 4">
    <name type="scientific">Diploptera punctata</name>
    <name type="common">Pacific beetle cockroach</name>
    <dbReference type="NCBI Taxonomy" id="6984"/>
    <lineage>
        <taxon>Eukaryota</taxon>
        <taxon>Metazoa</taxon>
        <taxon>Ecdysozoa</taxon>
        <taxon>Arthropoda</taxon>
        <taxon>Hexapoda</taxon>
        <taxon>Insecta</taxon>
        <taxon>Pterygota</taxon>
        <taxon>Neoptera</taxon>
        <taxon>Polyneoptera</taxon>
        <taxon>Dictyoptera</taxon>
        <taxon>Blattodea</taxon>
        <taxon>Blaberoidea</taxon>
        <taxon>Blaberidae</taxon>
        <taxon>Diplopterinae</taxon>
        <taxon>Diploptera</taxon>
    </lineage>
</organism>
<reference evidence="3" key="2">
    <citation type="submission" date="2023-05" db="EMBL/GenBank/DDBJ databases">
        <authorList>
            <person name="Fouks B."/>
        </authorList>
    </citation>
    <scope>NUCLEOTIDE SEQUENCE</scope>
    <source>
        <strain evidence="3">Stay&amp;Tobe</strain>
        <tissue evidence="3">Testes</tissue>
    </source>
</reference>
<dbReference type="InterPro" id="IPR016186">
    <property type="entry name" value="C-type_lectin-like/link_sf"/>
</dbReference>
<protein>
    <recommendedName>
        <fullName evidence="2">C-type lectin domain-containing protein</fullName>
    </recommendedName>
</protein>
<evidence type="ECO:0000256" key="1">
    <source>
        <dbReference type="SAM" id="SignalP"/>
    </source>
</evidence>
<dbReference type="CDD" id="cd00037">
    <property type="entry name" value="CLECT"/>
    <property type="match status" value="2"/>
</dbReference>
<dbReference type="SUPFAM" id="SSF56436">
    <property type="entry name" value="C-type lectin-like"/>
    <property type="match status" value="2"/>
</dbReference>
<evidence type="ECO:0000259" key="2">
    <source>
        <dbReference type="PROSITE" id="PS50041"/>
    </source>
</evidence>
<comment type="caution">
    <text evidence="3">The sequence shown here is derived from an EMBL/GenBank/DDBJ whole genome shotgun (WGS) entry which is preliminary data.</text>
</comment>
<dbReference type="PROSITE" id="PS50041">
    <property type="entry name" value="C_TYPE_LECTIN_2"/>
    <property type="match status" value="2"/>
</dbReference>
<keyword evidence="1" id="KW-0732">Signal</keyword>
<feature type="signal peptide" evidence="1">
    <location>
        <begin position="1"/>
        <end position="15"/>
    </location>
</feature>
<dbReference type="PANTHER" id="PTHR22803">
    <property type="entry name" value="MANNOSE, PHOSPHOLIPASE, LECTIN RECEPTOR RELATED"/>
    <property type="match status" value="1"/>
</dbReference>
<name>A0AAD8E8G2_DIPPU</name>
<reference evidence="3" key="1">
    <citation type="journal article" date="2023" name="IScience">
        <title>Live-bearing cockroach genome reveals convergent evolutionary mechanisms linked to viviparity in insects and beyond.</title>
        <authorList>
            <person name="Fouks B."/>
            <person name="Harrison M.C."/>
            <person name="Mikhailova A.A."/>
            <person name="Marchal E."/>
            <person name="English S."/>
            <person name="Carruthers M."/>
            <person name="Jennings E.C."/>
            <person name="Chiamaka E.L."/>
            <person name="Frigard R.A."/>
            <person name="Pippel M."/>
            <person name="Attardo G.M."/>
            <person name="Benoit J.B."/>
            <person name="Bornberg-Bauer E."/>
            <person name="Tobe S.S."/>
        </authorList>
    </citation>
    <scope>NUCLEOTIDE SEQUENCE</scope>
    <source>
        <strain evidence="3">Stay&amp;Tobe</strain>
    </source>
</reference>
<dbReference type="Gene3D" id="3.10.100.10">
    <property type="entry name" value="Mannose-Binding Protein A, subunit A"/>
    <property type="match status" value="2"/>
</dbReference>
<dbReference type="Proteomes" id="UP001233999">
    <property type="component" value="Unassembled WGS sequence"/>
</dbReference>
<feature type="domain" description="C-type lectin" evidence="2">
    <location>
        <begin position="31"/>
        <end position="143"/>
    </location>
</feature>
<dbReference type="SMART" id="SM00034">
    <property type="entry name" value="CLECT"/>
    <property type="match status" value="2"/>
</dbReference>
<dbReference type="InterPro" id="IPR001304">
    <property type="entry name" value="C-type_lectin-like"/>
</dbReference>
<proteinExistence type="predicted"/>
<gene>
    <name evidence="3" type="ORF">L9F63_023828</name>
</gene>
<evidence type="ECO:0000313" key="3">
    <source>
        <dbReference type="EMBL" id="KAJ9580993.1"/>
    </source>
</evidence>
<dbReference type="InterPro" id="IPR050111">
    <property type="entry name" value="C-type_lectin/snaclec_domain"/>
</dbReference>
<dbReference type="Pfam" id="PF00059">
    <property type="entry name" value="Lectin_C"/>
    <property type="match status" value="2"/>
</dbReference>
<feature type="domain" description="C-type lectin" evidence="2">
    <location>
        <begin position="155"/>
        <end position="271"/>
    </location>
</feature>
<evidence type="ECO:0000313" key="4">
    <source>
        <dbReference type="Proteomes" id="UP001233999"/>
    </source>
</evidence>
<keyword evidence="4" id="KW-1185">Reference proteome</keyword>
<dbReference type="AlphaFoldDB" id="A0AAD8E8G2"/>
<accession>A0AAD8E8G2</accession>
<dbReference type="InterPro" id="IPR016187">
    <property type="entry name" value="CTDL_fold"/>
</dbReference>
<feature type="chain" id="PRO_5042145983" description="C-type lectin domain-containing protein" evidence="1">
    <location>
        <begin position="16"/>
        <end position="274"/>
    </location>
</feature>
<dbReference type="EMBL" id="JASPKZ010008065">
    <property type="protein sequence ID" value="KAJ9580993.1"/>
    <property type="molecule type" value="Genomic_DNA"/>
</dbReference>
<sequence length="274" mass="31034">MKLLLLACLIATTSAGIIQYVFDNVNDVGYYKAFEFKKTWVDALGYCQSQGGHLATVNSPEEAEAIKKLMNENNIPYYAFIGFSDIVTIGDYITVEGQDIDHSGYTRWEGGLHSNVAWKCGAFTPAGELANRDCNEELPFICEKDIWSQWVQLPEQGSVYKLHREKLTWAEALEKCHSQQATLAVMNSDAEAEFVSKNVMETVKSVHVGIHDMYFEAFYSTVDGGKMEESGYNKWVVNQPYKTYSLNYVSMNNKGLYELENETNKLAFVCEKHL</sequence>